<sequence length="248" mass="27714">MDSADKQSELNNRANFATTRWSIVVSAARESSPESNAALETLCRAYWYPLYAFIRRRGYTPDDASDLTQEFFSRLLEKRCLVGVDSAKGRFRSFLLASLQNFLANEWDKARAQKRGGGAASLSIDAVSAEASYLLEPAHDLTAERIYERRWALTLLERVLQRLHNEYVQAQKGRLFEALRPTIVDPSGAAAYRDLGVEVGMGEGAVKVAVHRLRKRFRSLLLDEIAQTVASQEEIDEELLALMAAVGG</sequence>
<evidence type="ECO:0000256" key="2">
    <source>
        <dbReference type="ARBA" id="ARBA00023082"/>
    </source>
</evidence>
<dbReference type="GO" id="GO:0006352">
    <property type="term" value="P:DNA-templated transcription initiation"/>
    <property type="evidence" value="ECO:0007669"/>
    <property type="project" value="InterPro"/>
</dbReference>
<name>A0A517TYP6_9BACT</name>
<evidence type="ECO:0000313" key="4">
    <source>
        <dbReference type="EMBL" id="QDT73491.1"/>
    </source>
</evidence>
<dbReference type="EMBL" id="CP036339">
    <property type="protein sequence ID" value="QDT73491.1"/>
    <property type="molecule type" value="Genomic_DNA"/>
</dbReference>
<dbReference type="AlphaFoldDB" id="A0A517TYP6"/>
<dbReference type="SUPFAM" id="SSF88946">
    <property type="entry name" value="Sigma2 domain of RNA polymerase sigma factors"/>
    <property type="match status" value="1"/>
</dbReference>
<gene>
    <name evidence="4" type="ORF">I41_26800</name>
</gene>
<dbReference type="InterPro" id="IPR039425">
    <property type="entry name" value="RNA_pol_sigma-70-like"/>
</dbReference>
<dbReference type="RefSeq" id="WP_145433074.1">
    <property type="nucleotide sequence ID" value="NZ_CP036339.1"/>
</dbReference>
<dbReference type="InterPro" id="IPR013325">
    <property type="entry name" value="RNA_pol_sigma_r2"/>
</dbReference>
<dbReference type="PANTHER" id="PTHR43133:SF51">
    <property type="entry name" value="RNA POLYMERASE SIGMA FACTOR"/>
    <property type="match status" value="1"/>
</dbReference>
<dbReference type="Proteomes" id="UP000317909">
    <property type="component" value="Chromosome"/>
</dbReference>
<dbReference type="Gene3D" id="1.10.1740.10">
    <property type="match status" value="1"/>
</dbReference>
<evidence type="ECO:0000256" key="1">
    <source>
        <dbReference type="ARBA" id="ARBA00023015"/>
    </source>
</evidence>
<keyword evidence="5" id="KW-1185">Reference proteome</keyword>
<accession>A0A517TYP6</accession>
<keyword evidence="2" id="KW-0731">Sigma factor</keyword>
<proteinExistence type="predicted"/>
<evidence type="ECO:0000313" key="5">
    <source>
        <dbReference type="Proteomes" id="UP000317909"/>
    </source>
</evidence>
<protein>
    <submittedName>
        <fullName evidence="4">RNA polymerase sigma factor RpoE</fullName>
    </submittedName>
</protein>
<dbReference type="PANTHER" id="PTHR43133">
    <property type="entry name" value="RNA POLYMERASE ECF-TYPE SIGMA FACTO"/>
    <property type="match status" value="1"/>
</dbReference>
<dbReference type="GO" id="GO:0016987">
    <property type="term" value="F:sigma factor activity"/>
    <property type="evidence" value="ECO:0007669"/>
    <property type="project" value="UniProtKB-KW"/>
</dbReference>
<reference evidence="4 5" key="1">
    <citation type="submission" date="2019-02" db="EMBL/GenBank/DDBJ databases">
        <title>Deep-cultivation of Planctomycetes and their phenomic and genomic characterization uncovers novel biology.</title>
        <authorList>
            <person name="Wiegand S."/>
            <person name="Jogler M."/>
            <person name="Boedeker C."/>
            <person name="Pinto D."/>
            <person name="Vollmers J."/>
            <person name="Rivas-Marin E."/>
            <person name="Kohn T."/>
            <person name="Peeters S.H."/>
            <person name="Heuer A."/>
            <person name="Rast P."/>
            <person name="Oberbeckmann S."/>
            <person name="Bunk B."/>
            <person name="Jeske O."/>
            <person name="Meyerdierks A."/>
            <person name="Storesund J.E."/>
            <person name="Kallscheuer N."/>
            <person name="Luecker S."/>
            <person name="Lage O.M."/>
            <person name="Pohl T."/>
            <person name="Merkel B.J."/>
            <person name="Hornburger P."/>
            <person name="Mueller R.-W."/>
            <person name="Bruemmer F."/>
            <person name="Labrenz M."/>
            <person name="Spormann A.M."/>
            <person name="Op den Camp H."/>
            <person name="Overmann J."/>
            <person name="Amann R."/>
            <person name="Jetten M.S.M."/>
            <person name="Mascher T."/>
            <person name="Medema M.H."/>
            <person name="Devos D.P."/>
            <person name="Kaster A.-K."/>
            <person name="Ovreas L."/>
            <person name="Rohde M."/>
            <person name="Galperin M.Y."/>
            <person name="Jogler C."/>
        </authorList>
    </citation>
    <scope>NUCLEOTIDE SEQUENCE [LARGE SCALE GENOMIC DNA]</scope>
    <source>
        <strain evidence="4 5">I41</strain>
    </source>
</reference>
<keyword evidence="3" id="KW-0804">Transcription</keyword>
<dbReference type="OrthoDB" id="270411at2"/>
<keyword evidence="1" id="KW-0805">Transcription regulation</keyword>
<evidence type="ECO:0000256" key="3">
    <source>
        <dbReference type="ARBA" id="ARBA00023163"/>
    </source>
</evidence>
<dbReference type="KEGG" id="llh:I41_26800"/>
<organism evidence="4 5">
    <name type="scientific">Lacipirellula limnantheis</name>
    <dbReference type="NCBI Taxonomy" id="2528024"/>
    <lineage>
        <taxon>Bacteria</taxon>
        <taxon>Pseudomonadati</taxon>
        <taxon>Planctomycetota</taxon>
        <taxon>Planctomycetia</taxon>
        <taxon>Pirellulales</taxon>
        <taxon>Lacipirellulaceae</taxon>
        <taxon>Lacipirellula</taxon>
    </lineage>
</organism>